<dbReference type="OrthoDB" id="1274715at2"/>
<feature type="chain" id="PRO_5015664681" evidence="1">
    <location>
        <begin position="22"/>
        <end position="343"/>
    </location>
</feature>
<keyword evidence="3" id="KW-1185">Reference proteome</keyword>
<keyword evidence="1" id="KW-0732">Signal</keyword>
<evidence type="ECO:0000313" key="2">
    <source>
        <dbReference type="EMBL" id="POS00724.1"/>
    </source>
</evidence>
<organism evidence="2 3">
    <name type="scientific">Flavobacterium croceum DSM 17960</name>
    <dbReference type="NCBI Taxonomy" id="1121886"/>
    <lineage>
        <taxon>Bacteria</taxon>
        <taxon>Pseudomonadati</taxon>
        <taxon>Bacteroidota</taxon>
        <taxon>Flavobacteriia</taxon>
        <taxon>Flavobacteriales</taxon>
        <taxon>Flavobacteriaceae</taxon>
        <taxon>Flavobacterium</taxon>
    </lineage>
</organism>
<comment type="caution">
    <text evidence="2">The sequence shown here is derived from an EMBL/GenBank/DDBJ whole genome shotgun (WGS) entry which is preliminary data.</text>
</comment>
<feature type="signal peptide" evidence="1">
    <location>
        <begin position="1"/>
        <end position="21"/>
    </location>
</feature>
<dbReference type="Proteomes" id="UP000237056">
    <property type="component" value="Unassembled WGS sequence"/>
</dbReference>
<name>A0A2S4N4R6_9FLAO</name>
<sequence length="343" mass="37461">MKLTKLLVFIILPLWSLGGFAQEKLSKEEKERREKNIQAGNPFAKYGSKAPVATLSKGKYLEVHDLDSIVTIGTSRWHVNNKKIVGDIIVDSLNIDAQPIGDAPGRWISPDPLSEEFPSWSPYNMCYNNPIKFVDPDGRAADDWRNAQGQQVYDPNANGGQGAYTKYATAQDKEFGNALKNSGERGASRFNSLVTSKTKIEVEFHTNDSNTGLGYQLGYTDIGSEGNGYTTNSDGSITVDKAKIDIYVGTANIFVKDLKDGKVDLSGSTQYQQEGAKTIMDNNLTGKDVAVATFGHEIDHTNANNAKMQIREKAGKPTTGLGSELTPQITSSTILKDIAKKKE</sequence>
<accession>A0A2S4N4R6</accession>
<dbReference type="RefSeq" id="WP_103727068.1">
    <property type="nucleotide sequence ID" value="NZ_PQNY01000027.1"/>
</dbReference>
<proteinExistence type="predicted"/>
<dbReference type="Gene3D" id="2.180.10.10">
    <property type="entry name" value="RHS repeat-associated core"/>
    <property type="match status" value="1"/>
</dbReference>
<gene>
    <name evidence="2" type="ORF">Q361_12711</name>
</gene>
<evidence type="ECO:0000313" key="3">
    <source>
        <dbReference type="Proteomes" id="UP000237056"/>
    </source>
</evidence>
<dbReference type="AlphaFoldDB" id="A0A2S4N4R6"/>
<protein>
    <submittedName>
        <fullName evidence="2">RHS repeat-associated protein</fullName>
    </submittedName>
</protein>
<reference evidence="2 3" key="1">
    <citation type="submission" date="2018-01" db="EMBL/GenBank/DDBJ databases">
        <title>Genomic Encyclopedia of Type Strains, Phase I: the one thousand microbial genomes (KMG-I) project.</title>
        <authorList>
            <person name="Goeker M."/>
        </authorList>
    </citation>
    <scope>NUCLEOTIDE SEQUENCE [LARGE SCALE GENOMIC DNA]</scope>
    <source>
        <strain evidence="2 3">DSM 17960</strain>
    </source>
</reference>
<evidence type="ECO:0000256" key="1">
    <source>
        <dbReference type="SAM" id="SignalP"/>
    </source>
</evidence>
<dbReference type="EMBL" id="PQNY01000027">
    <property type="protein sequence ID" value="POS00724.1"/>
    <property type="molecule type" value="Genomic_DNA"/>
</dbReference>